<dbReference type="EMBL" id="JALIRP010000007">
    <property type="protein sequence ID" value="MCJ8013518.1"/>
    <property type="molecule type" value="Genomic_DNA"/>
</dbReference>
<feature type="domain" description="Calcineurin-like phosphoesterase" evidence="1">
    <location>
        <begin position="51"/>
        <end position="263"/>
    </location>
</feature>
<dbReference type="Pfam" id="PF00149">
    <property type="entry name" value="Metallophos"/>
    <property type="match status" value="1"/>
</dbReference>
<gene>
    <name evidence="2" type="ORF">MUG84_17465</name>
</gene>
<name>A0A9X2B7B2_9BACL</name>
<dbReference type="SUPFAM" id="SSF56300">
    <property type="entry name" value="Metallo-dependent phosphatases"/>
    <property type="match status" value="1"/>
</dbReference>
<dbReference type="InterPro" id="IPR004843">
    <property type="entry name" value="Calcineurin-like_PHP"/>
</dbReference>
<dbReference type="PANTHER" id="PTHR43143:SF1">
    <property type="entry name" value="SERINE_THREONINE-PROTEIN PHOSPHATASE CPPED1"/>
    <property type="match status" value="1"/>
</dbReference>
<keyword evidence="3" id="KW-1185">Reference proteome</keyword>
<dbReference type="Gene3D" id="3.60.21.10">
    <property type="match status" value="1"/>
</dbReference>
<dbReference type="Proteomes" id="UP001139347">
    <property type="component" value="Unassembled WGS sequence"/>
</dbReference>
<dbReference type="AlphaFoldDB" id="A0A9X2B7B2"/>
<evidence type="ECO:0000313" key="3">
    <source>
        <dbReference type="Proteomes" id="UP001139347"/>
    </source>
</evidence>
<dbReference type="InterPro" id="IPR029052">
    <property type="entry name" value="Metallo-depent_PP-like"/>
</dbReference>
<comment type="caution">
    <text evidence="2">The sequence shown here is derived from an EMBL/GenBank/DDBJ whole genome shotgun (WGS) entry which is preliminary data.</text>
</comment>
<accession>A0A9X2B7B2</accession>
<dbReference type="InterPro" id="IPR051918">
    <property type="entry name" value="STPP_CPPED1"/>
</dbReference>
<reference evidence="2" key="1">
    <citation type="submission" date="2022-04" db="EMBL/GenBank/DDBJ databases">
        <title>Paenibacillus mangrovi sp. nov., a novel endophytic bacterium isolated from bark of Kandelia candel.</title>
        <authorList>
            <person name="Tuo L."/>
        </authorList>
    </citation>
    <scope>NUCLEOTIDE SEQUENCE</scope>
    <source>
        <strain evidence="2">KQZ6P-2</strain>
    </source>
</reference>
<evidence type="ECO:0000259" key="1">
    <source>
        <dbReference type="Pfam" id="PF00149"/>
    </source>
</evidence>
<dbReference type="GO" id="GO:0016787">
    <property type="term" value="F:hydrolase activity"/>
    <property type="evidence" value="ECO:0007669"/>
    <property type="project" value="InterPro"/>
</dbReference>
<evidence type="ECO:0000313" key="2">
    <source>
        <dbReference type="EMBL" id="MCJ8013518.1"/>
    </source>
</evidence>
<dbReference type="RefSeq" id="WP_244727058.1">
    <property type="nucleotide sequence ID" value="NZ_JALIRP010000007.1"/>
</dbReference>
<protein>
    <submittedName>
        <fullName evidence="2">Metallophosphoesterase</fullName>
    </submittedName>
</protein>
<sequence length="331" mass="37841">MTTQLERKLIEMFIDESRIATDKRPWFGQLPEGLTNDFSFAVMGDRCGMMTAGVFEKGLELLQDLRPDFVLFVGDLVEGYWKDAAKACEEWEYIDAKIAATSLPFFQTIGNHDYGTQAMVDVWRERKGMDYYAFRIGDSLFLTLNTEDPFDAMPDEFIDVVKRSTEKVHQEPERTMEYMKEFYDEIISLLTPEQQQGMNHVNVGISAQQLAFFEKVLTENADAKHTFVSMHKPGWKAESVEFARLEELLADRPYTVFAGHFHSLEYSQQDNRTYIQLGRTGAAAHGTGRADDNLILWVTVRSGSVSYRVMHLDGVTDVAAYPPHSHEQKEG</sequence>
<dbReference type="PANTHER" id="PTHR43143">
    <property type="entry name" value="METALLOPHOSPHOESTERASE, CALCINEURIN SUPERFAMILY"/>
    <property type="match status" value="1"/>
</dbReference>
<organism evidence="2 3">
    <name type="scientific">Paenibacillus mangrovi</name>
    <dbReference type="NCBI Taxonomy" id="2931978"/>
    <lineage>
        <taxon>Bacteria</taxon>
        <taxon>Bacillati</taxon>
        <taxon>Bacillota</taxon>
        <taxon>Bacilli</taxon>
        <taxon>Bacillales</taxon>
        <taxon>Paenibacillaceae</taxon>
        <taxon>Paenibacillus</taxon>
    </lineage>
</organism>
<proteinExistence type="predicted"/>